<dbReference type="InterPro" id="IPR036390">
    <property type="entry name" value="WH_DNA-bd_sf"/>
</dbReference>
<dbReference type="OrthoDB" id="7506088at2"/>
<accession>A0A5D3JSV7</accession>
<keyword evidence="3" id="KW-1185">Reference proteome</keyword>
<feature type="domain" description="HTH crp-type" evidence="1">
    <location>
        <begin position="1"/>
        <end position="44"/>
    </location>
</feature>
<dbReference type="InterPro" id="IPR036388">
    <property type="entry name" value="WH-like_DNA-bd_sf"/>
</dbReference>
<evidence type="ECO:0000313" key="2">
    <source>
        <dbReference type="EMBL" id="TYL81171.1"/>
    </source>
</evidence>
<proteinExistence type="predicted"/>
<protein>
    <submittedName>
        <fullName evidence="2">Winged helix-turn-helix domain-containing protein</fullName>
    </submittedName>
</protein>
<sequence>PFTQEFLAEMLGVRRPSVTTVARTLQEAGIIKYRRGHIEIVDVEAMRESACECYETVRGQYEQLLGAPLGG</sequence>
<feature type="non-terminal residue" evidence="2">
    <location>
        <position position="1"/>
    </location>
</feature>
<dbReference type="RefSeq" id="WP_148779119.1">
    <property type="nucleotide sequence ID" value="NZ_VSSS01000132.1"/>
</dbReference>
<evidence type="ECO:0000259" key="1">
    <source>
        <dbReference type="PROSITE" id="PS51063"/>
    </source>
</evidence>
<name>A0A5D3JSV7_9BRAD</name>
<dbReference type="GO" id="GO:0006355">
    <property type="term" value="P:regulation of DNA-templated transcription"/>
    <property type="evidence" value="ECO:0007669"/>
    <property type="project" value="InterPro"/>
</dbReference>
<gene>
    <name evidence="2" type="ORF">FXB40_47480</name>
</gene>
<evidence type="ECO:0000313" key="3">
    <source>
        <dbReference type="Proteomes" id="UP000324758"/>
    </source>
</evidence>
<dbReference type="EMBL" id="VSSS01000132">
    <property type="protein sequence ID" value="TYL81171.1"/>
    <property type="molecule type" value="Genomic_DNA"/>
</dbReference>
<organism evidence="2 3">
    <name type="scientific">Bradyrhizobium rifense</name>
    <dbReference type="NCBI Taxonomy" id="515499"/>
    <lineage>
        <taxon>Bacteria</taxon>
        <taxon>Pseudomonadati</taxon>
        <taxon>Pseudomonadota</taxon>
        <taxon>Alphaproteobacteria</taxon>
        <taxon>Hyphomicrobiales</taxon>
        <taxon>Nitrobacteraceae</taxon>
        <taxon>Bradyrhizobium</taxon>
    </lineage>
</organism>
<dbReference type="AlphaFoldDB" id="A0A5D3JSV7"/>
<dbReference type="PROSITE" id="PS51063">
    <property type="entry name" value="HTH_CRP_2"/>
    <property type="match status" value="1"/>
</dbReference>
<comment type="caution">
    <text evidence="2">The sequence shown here is derived from an EMBL/GenBank/DDBJ whole genome shotgun (WGS) entry which is preliminary data.</text>
</comment>
<dbReference type="Gene3D" id="1.10.10.10">
    <property type="entry name" value="Winged helix-like DNA-binding domain superfamily/Winged helix DNA-binding domain"/>
    <property type="match status" value="1"/>
</dbReference>
<dbReference type="GO" id="GO:0003677">
    <property type="term" value="F:DNA binding"/>
    <property type="evidence" value="ECO:0007669"/>
    <property type="project" value="InterPro"/>
</dbReference>
<reference evidence="2 3" key="1">
    <citation type="submission" date="2019-08" db="EMBL/GenBank/DDBJ databases">
        <title>Bradyrhizobium hipponensis sp. nov., a rhizobium isolated from a Lupinus angustifolius root nodule in Tunisia.</title>
        <authorList>
            <person name="Off K."/>
            <person name="Rejili M."/>
            <person name="Mars M."/>
            <person name="Brachmann A."/>
            <person name="Marin M."/>
        </authorList>
    </citation>
    <scope>NUCLEOTIDE SEQUENCE [LARGE SCALE GENOMIC DNA]</scope>
    <source>
        <strain evidence="2 3">CTAW71</strain>
    </source>
</reference>
<dbReference type="InterPro" id="IPR012318">
    <property type="entry name" value="HTH_CRP"/>
</dbReference>
<dbReference type="Proteomes" id="UP000324758">
    <property type="component" value="Unassembled WGS sequence"/>
</dbReference>
<dbReference type="Pfam" id="PF13545">
    <property type="entry name" value="HTH_Crp_2"/>
    <property type="match status" value="1"/>
</dbReference>
<dbReference type="SUPFAM" id="SSF46785">
    <property type="entry name" value="Winged helix' DNA-binding domain"/>
    <property type="match status" value="1"/>
</dbReference>